<evidence type="ECO:0000256" key="5">
    <source>
        <dbReference type="ARBA" id="ARBA00022475"/>
    </source>
</evidence>
<keyword evidence="9 14" id="KW-1133">Transmembrane helix</keyword>
<protein>
    <recommendedName>
        <fullName evidence="12">High-affinity zinc uptake system membrane protein ZnuB</fullName>
    </recommendedName>
</protein>
<dbReference type="PANTHER" id="PTHR30477:SF23">
    <property type="entry name" value="HIGH-AFFINITY ZINC UPTAKE SYSTEM MEMBRANE PROTEIN ZNUB"/>
    <property type="match status" value="1"/>
</dbReference>
<evidence type="ECO:0000256" key="13">
    <source>
        <dbReference type="RuleBase" id="RU003943"/>
    </source>
</evidence>
<comment type="function">
    <text evidence="1">Involved in the high-affinity zinc uptake transport system.</text>
</comment>
<dbReference type="GO" id="GO:0006829">
    <property type="term" value="P:zinc ion transport"/>
    <property type="evidence" value="ECO:0007669"/>
    <property type="project" value="UniProtKB-KW"/>
</dbReference>
<feature type="transmembrane region" description="Helical" evidence="14">
    <location>
        <begin position="21"/>
        <end position="42"/>
    </location>
</feature>
<proteinExistence type="inferred from homology"/>
<evidence type="ECO:0000256" key="7">
    <source>
        <dbReference type="ARBA" id="ARBA00022833"/>
    </source>
</evidence>
<name>A0A285RJN0_9RHOB</name>
<evidence type="ECO:0000256" key="10">
    <source>
        <dbReference type="ARBA" id="ARBA00023065"/>
    </source>
</evidence>
<feature type="transmembrane region" description="Helical" evidence="14">
    <location>
        <begin position="255"/>
        <end position="273"/>
    </location>
</feature>
<dbReference type="Proteomes" id="UP000219111">
    <property type="component" value="Unassembled WGS sequence"/>
</dbReference>
<dbReference type="PANTHER" id="PTHR30477">
    <property type="entry name" value="ABC-TRANSPORTER METAL-BINDING PROTEIN"/>
    <property type="match status" value="1"/>
</dbReference>
<evidence type="ECO:0000256" key="11">
    <source>
        <dbReference type="ARBA" id="ARBA00023136"/>
    </source>
</evidence>
<keyword evidence="7" id="KW-0862">Zinc</keyword>
<keyword evidence="16" id="KW-1185">Reference proteome</keyword>
<gene>
    <name evidence="15" type="ORF">SAMN05877831_10123</name>
</gene>
<reference evidence="16" key="1">
    <citation type="submission" date="2017-08" db="EMBL/GenBank/DDBJ databases">
        <authorList>
            <person name="Varghese N."/>
            <person name="Submissions S."/>
        </authorList>
    </citation>
    <scope>NUCLEOTIDE SEQUENCE [LARGE SCALE GENOMIC DNA]</scope>
    <source>
        <strain evidence="16">JA276</strain>
    </source>
</reference>
<dbReference type="InterPro" id="IPR037294">
    <property type="entry name" value="ABC_BtuC-like"/>
</dbReference>
<keyword evidence="6 13" id="KW-0812">Transmembrane</keyword>
<dbReference type="GO" id="GO:0055085">
    <property type="term" value="P:transmembrane transport"/>
    <property type="evidence" value="ECO:0007669"/>
    <property type="project" value="InterPro"/>
</dbReference>
<evidence type="ECO:0000313" key="16">
    <source>
        <dbReference type="Proteomes" id="UP000219111"/>
    </source>
</evidence>
<dbReference type="InterPro" id="IPR001626">
    <property type="entry name" value="ABC_TroCD"/>
</dbReference>
<evidence type="ECO:0000256" key="4">
    <source>
        <dbReference type="ARBA" id="ARBA00022448"/>
    </source>
</evidence>
<evidence type="ECO:0000256" key="2">
    <source>
        <dbReference type="ARBA" id="ARBA00004651"/>
    </source>
</evidence>
<feature type="transmembrane region" description="Helical" evidence="14">
    <location>
        <begin position="104"/>
        <end position="123"/>
    </location>
</feature>
<feature type="transmembrane region" description="Helical" evidence="14">
    <location>
        <begin position="229"/>
        <end position="249"/>
    </location>
</feature>
<dbReference type="Gene3D" id="1.10.3470.10">
    <property type="entry name" value="ABC transporter involved in vitamin B12 uptake, BtuC"/>
    <property type="match status" value="1"/>
</dbReference>
<dbReference type="AlphaFoldDB" id="A0A285RJN0"/>
<dbReference type="EMBL" id="OBMT01000001">
    <property type="protein sequence ID" value="SOB92547.1"/>
    <property type="molecule type" value="Genomic_DNA"/>
</dbReference>
<evidence type="ECO:0000256" key="9">
    <source>
        <dbReference type="ARBA" id="ARBA00022989"/>
    </source>
</evidence>
<feature type="transmembrane region" description="Helical" evidence="14">
    <location>
        <begin position="186"/>
        <end position="217"/>
    </location>
</feature>
<keyword evidence="10" id="KW-0406">Ion transport</keyword>
<dbReference type="Pfam" id="PF00950">
    <property type="entry name" value="ABC-3"/>
    <property type="match status" value="1"/>
</dbReference>
<keyword evidence="11 14" id="KW-0472">Membrane</keyword>
<evidence type="ECO:0000313" key="15">
    <source>
        <dbReference type="EMBL" id="SOB92547.1"/>
    </source>
</evidence>
<evidence type="ECO:0000256" key="14">
    <source>
        <dbReference type="SAM" id="Phobius"/>
    </source>
</evidence>
<sequence>MRRILTLSTAPTARTTMFDDFLIRAALAGIGLTLATGPLGSFVVWRRMAYFGDATAHAAILGVALAFGLGMPLYAGTLTVALAMALTVAALSGRGHAMDTVLGVLAHAALALGLVAASFIPGLRVDLSAFLFGDILAVSRADLAVIWGGAGLVVALLAWRWQELLTATVNEELAQASGQDPGRARLILTLALALTVAVAIKIVGALLIAALLIIPAAAARQRARGPETMALGATLVGAVSVAGGLAASLRFDTPAGPSIVAVAALLFTVSLALRRRG</sequence>
<evidence type="ECO:0000256" key="3">
    <source>
        <dbReference type="ARBA" id="ARBA00008034"/>
    </source>
</evidence>
<accession>A0A285RJN0</accession>
<comment type="subcellular location">
    <subcellularLocation>
        <location evidence="2 13">Cell membrane</location>
        <topology evidence="2 13">Multi-pass membrane protein</topology>
    </subcellularLocation>
</comment>
<dbReference type="GO" id="GO:0043190">
    <property type="term" value="C:ATP-binding cassette (ABC) transporter complex"/>
    <property type="evidence" value="ECO:0007669"/>
    <property type="project" value="InterPro"/>
</dbReference>
<dbReference type="GO" id="GO:0010043">
    <property type="term" value="P:response to zinc ion"/>
    <property type="evidence" value="ECO:0007669"/>
    <property type="project" value="TreeGrafter"/>
</dbReference>
<comment type="similarity">
    <text evidence="3 13">Belongs to the ABC-3 integral membrane protein family.</text>
</comment>
<evidence type="ECO:0000256" key="1">
    <source>
        <dbReference type="ARBA" id="ARBA00002313"/>
    </source>
</evidence>
<evidence type="ECO:0000256" key="12">
    <source>
        <dbReference type="ARBA" id="ARBA00040080"/>
    </source>
</evidence>
<evidence type="ECO:0000256" key="6">
    <source>
        <dbReference type="ARBA" id="ARBA00022692"/>
    </source>
</evidence>
<feature type="transmembrane region" description="Helical" evidence="14">
    <location>
        <begin position="143"/>
        <end position="161"/>
    </location>
</feature>
<evidence type="ECO:0000256" key="8">
    <source>
        <dbReference type="ARBA" id="ARBA00022906"/>
    </source>
</evidence>
<keyword evidence="5" id="KW-1003">Cell membrane</keyword>
<organism evidence="15 16">
    <name type="scientific">Rhodobacter maris</name>
    <dbReference type="NCBI Taxonomy" id="446682"/>
    <lineage>
        <taxon>Bacteria</taxon>
        <taxon>Pseudomonadati</taxon>
        <taxon>Pseudomonadota</taxon>
        <taxon>Alphaproteobacteria</taxon>
        <taxon>Rhodobacterales</taxon>
        <taxon>Rhodobacter group</taxon>
        <taxon>Rhodobacter</taxon>
    </lineage>
</organism>
<keyword evidence="8" id="KW-0864">Zinc transport</keyword>
<dbReference type="SUPFAM" id="SSF81345">
    <property type="entry name" value="ABC transporter involved in vitamin B12 uptake, BtuC"/>
    <property type="match status" value="1"/>
</dbReference>
<keyword evidence="4 13" id="KW-0813">Transport</keyword>